<dbReference type="InterPro" id="IPR017871">
    <property type="entry name" value="ABC_transporter-like_CS"/>
</dbReference>
<dbReference type="RefSeq" id="WP_234828237.1">
    <property type="nucleotide sequence ID" value="NZ_CP024310.1"/>
</dbReference>
<dbReference type="EC" id="3.6.3.17" evidence="12"/>
<evidence type="ECO:0000256" key="4">
    <source>
        <dbReference type="ARBA" id="ARBA00022475"/>
    </source>
</evidence>
<gene>
    <name evidence="12" type="ORF">NXT3_PC00247</name>
</gene>
<comment type="similarity">
    <text evidence="2">Belongs to the ABC transporter superfamily.</text>
</comment>
<evidence type="ECO:0000256" key="3">
    <source>
        <dbReference type="ARBA" id="ARBA00022448"/>
    </source>
</evidence>
<dbReference type="CDD" id="cd03216">
    <property type="entry name" value="ABC_Carb_Monos_I"/>
    <property type="match status" value="1"/>
</dbReference>
<evidence type="ECO:0000256" key="8">
    <source>
        <dbReference type="ARBA" id="ARBA00022840"/>
    </source>
</evidence>
<dbReference type="GO" id="GO:0005886">
    <property type="term" value="C:plasma membrane"/>
    <property type="evidence" value="ECO:0007669"/>
    <property type="project" value="UniProtKB-SubCell"/>
</dbReference>
<keyword evidence="4" id="KW-1003">Cell membrane</keyword>
<dbReference type="InterPro" id="IPR003593">
    <property type="entry name" value="AAA+_ATPase"/>
</dbReference>
<evidence type="ECO:0000256" key="7">
    <source>
        <dbReference type="ARBA" id="ARBA00022741"/>
    </source>
</evidence>
<keyword evidence="12" id="KW-0614">Plasmid</keyword>
<dbReference type="FunFam" id="3.40.50.300:FF:000127">
    <property type="entry name" value="Ribose import ATP-binding protein RbsA"/>
    <property type="match status" value="1"/>
</dbReference>
<reference evidence="12 13" key="1">
    <citation type="submission" date="2017-10" db="EMBL/GenBank/DDBJ databases">
        <title>Analysis of the genome sequences of Rhizobium populations associated to common bean (phaseolus vulgaris).</title>
        <authorList>
            <person name="Bustos P."/>
            <person name="Santamaria R.I."/>
            <person name="Miranda-Sanchez F."/>
            <person name="Perez-Carrascal O."/>
            <person name="Juarez S."/>
            <person name="Lozano L."/>
            <person name="Martinez-Flores I."/>
            <person name="Vinuesa P."/>
            <person name="Martinez-Romero E."/>
            <person name="Cevallos M.A."/>
            <person name="Romero D."/>
            <person name="Davila G."/>
            <person name="Gonzalez V."/>
        </authorList>
    </citation>
    <scope>NUCLEOTIDE SEQUENCE [LARGE SCALE GENOMIC DNA]</scope>
    <source>
        <strain evidence="12 13">NXT3</strain>
        <plasmid evidence="13">Plasmid psfrenxt3c</plasmid>
    </source>
</reference>
<dbReference type="Pfam" id="PF00005">
    <property type="entry name" value="ABC_tran"/>
    <property type="match status" value="2"/>
</dbReference>
<geneLocation type="plasmid" evidence="13">
    <name>psfrenxt3c</name>
</geneLocation>
<dbReference type="GO" id="GO:0005524">
    <property type="term" value="F:ATP binding"/>
    <property type="evidence" value="ECO:0007669"/>
    <property type="project" value="UniProtKB-KW"/>
</dbReference>
<sequence>MQLANSPLLEMKGIGKRFGNMVALQGIDLALNGGEVLGLVGENGAGKSTLMKILAGAYSRDGGTITVRGKEVELDSPKAGADAGIAIIYQELSLFPDFDAVENIFAGRELRRSGFSLAPLSHGQMRSEASRLLSEELGVEVAIDRPVRELSLSDRQMIEIAKALNSNADIIIMDEPTEALEEVERKQLFAIIKRLKAAGKAIIYVSHRIKELLGICSRVMVLRDGRTAADLPVADLDVDKVVAAMIGGALSKQFPPRVPSRSDPSLEVRGLSRAGAFDDISFSLTKGEIFGIAGLEGSGKSALLRALFGQRAYERGTVKVDGKDVQLTDITDAIRERFAFLPAERKVEGIFPEHSVGWNLSIANLGVLGKITLRPSKEKEVARSYISKLGVKCDGPQAEISSLSGGNQQKVMLARWLLTQPKVLLLEEPTRGVDVRAKSEVYALVQAAAQDGCTVIVVSADNAELLGLCHRVAVMFEGKITTVVDAASSTEETLALHSVRPPESIHPVGGING</sequence>
<dbReference type="SUPFAM" id="SSF52540">
    <property type="entry name" value="P-loop containing nucleoside triphosphate hydrolases"/>
    <property type="match status" value="2"/>
</dbReference>
<keyword evidence="9" id="KW-1278">Translocase</keyword>
<keyword evidence="8 12" id="KW-0067">ATP-binding</keyword>
<evidence type="ECO:0000313" key="12">
    <source>
        <dbReference type="EMBL" id="AUX79421.1"/>
    </source>
</evidence>
<dbReference type="InterPro" id="IPR003439">
    <property type="entry name" value="ABC_transporter-like_ATP-bd"/>
</dbReference>
<keyword evidence="12" id="KW-0378">Hydrolase</keyword>
<dbReference type="Gene3D" id="3.40.50.300">
    <property type="entry name" value="P-loop containing nucleotide triphosphate hydrolases"/>
    <property type="match status" value="2"/>
</dbReference>
<dbReference type="CDD" id="cd03215">
    <property type="entry name" value="ABC_Carb_Monos_II"/>
    <property type="match status" value="1"/>
</dbReference>
<keyword evidence="10" id="KW-0472">Membrane</keyword>
<protein>
    <submittedName>
        <fullName evidence="12">Ribose ABC transporter ATP-binding protein</fullName>
        <ecNumber evidence="12">3.6.3.17</ecNumber>
    </submittedName>
</protein>
<keyword evidence="5" id="KW-0762">Sugar transport</keyword>
<comment type="subcellular location">
    <subcellularLocation>
        <location evidence="1">Cell membrane</location>
        <topology evidence="1">Peripheral membrane protein</topology>
    </subcellularLocation>
</comment>
<dbReference type="PANTHER" id="PTHR43790:SF9">
    <property type="entry name" value="GALACTOFURANOSE TRANSPORTER ATP-BINDING PROTEIN YTFR"/>
    <property type="match status" value="1"/>
</dbReference>
<dbReference type="EMBL" id="CP024310">
    <property type="protein sequence ID" value="AUX79421.1"/>
    <property type="molecule type" value="Genomic_DNA"/>
</dbReference>
<evidence type="ECO:0000256" key="6">
    <source>
        <dbReference type="ARBA" id="ARBA00022737"/>
    </source>
</evidence>
<accession>A0A2L0HD51</accession>
<evidence type="ECO:0000313" key="13">
    <source>
        <dbReference type="Proteomes" id="UP000239340"/>
    </source>
</evidence>
<evidence type="ECO:0000256" key="1">
    <source>
        <dbReference type="ARBA" id="ARBA00004202"/>
    </source>
</evidence>
<evidence type="ECO:0000256" key="5">
    <source>
        <dbReference type="ARBA" id="ARBA00022597"/>
    </source>
</evidence>
<evidence type="ECO:0000256" key="10">
    <source>
        <dbReference type="ARBA" id="ARBA00023136"/>
    </source>
</evidence>
<dbReference type="Proteomes" id="UP000239340">
    <property type="component" value="Plasmid pSfreNXT3c"/>
</dbReference>
<dbReference type="AlphaFoldDB" id="A0A2L0HD51"/>
<dbReference type="GO" id="GO:0016887">
    <property type="term" value="F:ATP hydrolysis activity"/>
    <property type="evidence" value="ECO:0007669"/>
    <property type="project" value="InterPro"/>
</dbReference>
<evidence type="ECO:0000256" key="9">
    <source>
        <dbReference type="ARBA" id="ARBA00022967"/>
    </source>
</evidence>
<organism evidence="12 13">
    <name type="scientific">Rhizobium fredii</name>
    <name type="common">Sinorhizobium fredii</name>
    <dbReference type="NCBI Taxonomy" id="380"/>
    <lineage>
        <taxon>Bacteria</taxon>
        <taxon>Pseudomonadati</taxon>
        <taxon>Pseudomonadota</taxon>
        <taxon>Alphaproteobacteria</taxon>
        <taxon>Hyphomicrobiales</taxon>
        <taxon>Rhizobiaceae</taxon>
        <taxon>Sinorhizobium/Ensifer group</taxon>
        <taxon>Sinorhizobium</taxon>
    </lineage>
</organism>
<dbReference type="PANTHER" id="PTHR43790">
    <property type="entry name" value="CARBOHYDRATE TRANSPORT ATP-BINDING PROTEIN MG119-RELATED"/>
    <property type="match status" value="1"/>
</dbReference>
<dbReference type="PROSITE" id="PS00211">
    <property type="entry name" value="ABC_TRANSPORTER_1"/>
    <property type="match status" value="1"/>
</dbReference>
<evidence type="ECO:0000259" key="11">
    <source>
        <dbReference type="PROSITE" id="PS50893"/>
    </source>
</evidence>
<evidence type="ECO:0000256" key="2">
    <source>
        <dbReference type="ARBA" id="ARBA00005417"/>
    </source>
</evidence>
<feature type="domain" description="ABC transporter" evidence="11">
    <location>
        <begin position="260"/>
        <end position="502"/>
    </location>
</feature>
<feature type="domain" description="ABC transporter" evidence="11">
    <location>
        <begin position="9"/>
        <end position="249"/>
    </location>
</feature>
<keyword evidence="3" id="KW-0813">Transport</keyword>
<dbReference type="PROSITE" id="PS50893">
    <property type="entry name" value="ABC_TRANSPORTER_2"/>
    <property type="match status" value="2"/>
</dbReference>
<proteinExistence type="inferred from homology"/>
<dbReference type="InterPro" id="IPR027417">
    <property type="entry name" value="P-loop_NTPase"/>
</dbReference>
<name>A0A2L0HD51_RHIFR</name>
<keyword evidence="6" id="KW-0677">Repeat</keyword>
<dbReference type="InterPro" id="IPR050107">
    <property type="entry name" value="ABC_carbohydrate_import_ATPase"/>
</dbReference>
<keyword evidence="7" id="KW-0547">Nucleotide-binding</keyword>
<dbReference type="SMART" id="SM00382">
    <property type="entry name" value="AAA"/>
    <property type="match status" value="2"/>
</dbReference>